<dbReference type="InterPro" id="IPR000653">
    <property type="entry name" value="DegT/StrS_aminotransferase"/>
</dbReference>
<dbReference type="GO" id="GO:0099620">
    <property type="term" value="F:UDP-4-amino-4-deoxy-L-arabinose aminotransferase"/>
    <property type="evidence" value="ECO:0007669"/>
    <property type="project" value="UniProtKB-EC"/>
</dbReference>
<dbReference type="PANTHER" id="PTHR30244">
    <property type="entry name" value="TRANSAMINASE"/>
    <property type="match status" value="1"/>
</dbReference>
<dbReference type="Proteomes" id="UP000316714">
    <property type="component" value="Unassembled WGS sequence"/>
</dbReference>
<dbReference type="Gene3D" id="3.90.1150.10">
    <property type="entry name" value="Aspartate Aminotransferase, domain 1"/>
    <property type="match status" value="1"/>
</dbReference>
<feature type="active site" description="Proton acceptor" evidence="2">
    <location>
        <position position="181"/>
    </location>
</feature>
<keyword evidence="3 4" id="KW-0663">Pyridoxal phosphate</keyword>
<keyword evidence="5" id="KW-0808">Transferase</keyword>
<gene>
    <name evidence="5" type="primary">arnB</name>
    <name evidence="5" type="ORF">KOR34_38530</name>
</gene>
<accession>A0A5C5V852</accession>
<dbReference type="Gene3D" id="3.40.640.10">
    <property type="entry name" value="Type I PLP-dependent aspartate aminotransferase-like (Major domain)"/>
    <property type="match status" value="1"/>
</dbReference>
<evidence type="ECO:0000256" key="3">
    <source>
        <dbReference type="PIRSR" id="PIRSR000390-2"/>
    </source>
</evidence>
<dbReference type="OrthoDB" id="9810913at2"/>
<reference evidence="5 6" key="1">
    <citation type="submission" date="2019-02" db="EMBL/GenBank/DDBJ databases">
        <title>Deep-cultivation of Planctomycetes and their phenomic and genomic characterization uncovers novel biology.</title>
        <authorList>
            <person name="Wiegand S."/>
            <person name="Jogler M."/>
            <person name="Boedeker C."/>
            <person name="Pinto D."/>
            <person name="Vollmers J."/>
            <person name="Rivas-Marin E."/>
            <person name="Kohn T."/>
            <person name="Peeters S.H."/>
            <person name="Heuer A."/>
            <person name="Rast P."/>
            <person name="Oberbeckmann S."/>
            <person name="Bunk B."/>
            <person name="Jeske O."/>
            <person name="Meyerdierks A."/>
            <person name="Storesund J.E."/>
            <person name="Kallscheuer N."/>
            <person name="Luecker S."/>
            <person name="Lage O.M."/>
            <person name="Pohl T."/>
            <person name="Merkel B.J."/>
            <person name="Hornburger P."/>
            <person name="Mueller R.-W."/>
            <person name="Bruemmer F."/>
            <person name="Labrenz M."/>
            <person name="Spormann A.M."/>
            <person name="Op Den Camp H."/>
            <person name="Overmann J."/>
            <person name="Amann R."/>
            <person name="Jetten M.S.M."/>
            <person name="Mascher T."/>
            <person name="Medema M.H."/>
            <person name="Devos D.P."/>
            <person name="Kaster A.-K."/>
            <person name="Ovreas L."/>
            <person name="Rohde M."/>
            <person name="Galperin M.Y."/>
            <person name="Jogler C."/>
        </authorList>
    </citation>
    <scope>NUCLEOTIDE SEQUENCE [LARGE SCALE GENOMIC DNA]</scope>
    <source>
        <strain evidence="5 6">KOR34</strain>
    </source>
</reference>
<evidence type="ECO:0000313" key="6">
    <source>
        <dbReference type="Proteomes" id="UP000316714"/>
    </source>
</evidence>
<dbReference type="GO" id="GO:0030170">
    <property type="term" value="F:pyridoxal phosphate binding"/>
    <property type="evidence" value="ECO:0007669"/>
    <property type="project" value="TreeGrafter"/>
</dbReference>
<dbReference type="SUPFAM" id="SSF53383">
    <property type="entry name" value="PLP-dependent transferases"/>
    <property type="match status" value="1"/>
</dbReference>
<feature type="modified residue" description="N6-(pyridoxal phosphate)lysine" evidence="3">
    <location>
        <position position="181"/>
    </location>
</feature>
<dbReference type="InterPro" id="IPR015424">
    <property type="entry name" value="PyrdxlP-dep_Trfase"/>
</dbReference>
<dbReference type="EC" id="2.6.1.87" evidence="5"/>
<dbReference type="GO" id="GO:0000271">
    <property type="term" value="P:polysaccharide biosynthetic process"/>
    <property type="evidence" value="ECO:0007669"/>
    <property type="project" value="TreeGrafter"/>
</dbReference>
<evidence type="ECO:0000313" key="5">
    <source>
        <dbReference type="EMBL" id="TWT34017.1"/>
    </source>
</evidence>
<dbReference type="PIRSF" id="PIRSF000390">
    <property type="entry name" value="PLP_StrS"/>
    <property type="match status" value="1"/>
</dbReference>
<comment type="similarity">
    <text evidence="1 4">Belongs to the DegT/DnrJ/EryC1 family.</text>
</comment>
<dbReference type="CDD" id="cd00616">
    <property type="entry name" value="AHBA_syn"/>
    <property type="match status" value="1"/>
</dbReference>
<keyword evidence="5" id="KW-0032">Aminotransferase</keyword>
<evidence type="ECO:0000256" key="2">
    <source>
        <dbReference type="PIRSR" id="PIRSR000390-1"/>
    </source>
</evidence>
<dbReference type="PANTHER" id="PTHR30244:SF34">
    <property type="entry name" value="DTDP-4-AMINO-4,6-DIDEOXYGALACTOSE TRANSAMINASE"/>
    <property type="match status" value="1"/>
</dbReference>
<evidence type="ECO:0000256" key="4">
    <source>
        <dbReference type="RuleBase" id="RU004508"/>
    </source>
</evidence>
<dbReference type="EMBL" id="SIHJ01000002">
    <property type="protein sequence ID" value="TWT34017.1"/>
    <property type="molecule type" value="Genomic_DNA"/>
</dbReference>
<dbReference type="InterPro" id="IPR015421">
    <property type="entry name" value="PyrdxlP-dep_Trfase_major"/>
</dbReference>
<name>A0A5C5V852_9BACT</name>
<dbReference type="Pfam" id="PF01041">
    <property type="entry name" value="DegT_DnrJ_EryC1"/>
    <property type="match status" value="1"/>
</dbReference>
<dbReference type="AlphaFoldDB" id="A0A5C5V852"/>
<proteinExistence type="inferred from homology"/>
<sequence length="382" mass="41838">MQVPFSPPSITDVEIAEVLDTLSSGWITTGPKTRVFEQAFCERVGAKAAVAVNSCTAALALALKLHEIGPGDEVITTTLTFTSTVNVIEHTGARPVLVDVCPDTLNIDPEQVERSITCRTKAVIAVHYAGHPADIPALQAICDSHGLKLIEDAAHALPAAIGGRTIGGTGNLTTFSFYATKNLATGEGGMLTGPPELLERARTLSLHGMSRNAWNRYGANGDWFYDVLEPGFKYNMSDLQAALGVAQLKRLDDLQARRAEIYNRYNNVFARVDGVQTPVLRLGCDHAHHLYVLRMQDHNDRDELVNRLREYSVSTSVHFIPVHIHKYYRDRYGYSQNDFPVAFDSYQRMVSLPLSPALTDDQVTYVADKVACVIAGARKAAA</sequence>
<keyword evidence="6" id="KW-1185">Reference proteome</keyword>
<comment type="caution">
    <text evidence="5">The sequence shown here is derived from an EMBL/GenBank/DDBJ whole genome shotgun (WGS) entry which is preliminary data.</text>
</comment>
<protein>
    <submittedName>
        <fullName evidence="5">UDP-4-amino-4-deoxy-L-arabinose--oxoglutarate aminotransferase</fullName>
        <ecNumber evidence="5">2.6.1.87</ecNumber>
    </submittedName>
</protein>
<dbReference type="InterPro" id="IPR015422">
    <property type="entry name" value="PyrdxlP-dep_Trfase_small"/>
</dbReference>
<dbReference type="RefSeq" id="WP_146567111.1">
    <property type="nucleotide sequence ID" value="NZ_SIHJ01000002.1"/>
</dbReference>
<organism evidence="5 6">
    <name type="scientific">Posidoniimonas corsicana</name>
    <dbReference type="NCBI Taxonomy" id="1938618"/>
    <lineage>
        <taxon>Bacteria</taxon>
        <taxon>Pseudomonadati</taxon>
        <taxon>Planctomycetota</taxon>
        <taxon>Planctomycetia</taxon>
        <taxon>Pirellulales</taxon>
        <taxon>Lacipirellulaceae</taxon>
        <taxon>Posidoniimonas</taxon>
    </lineage>
</organism>
<evidence type="ECO:0000256" key="1">
    <source>
        <dbReference type="ARBA" id="ARBA00037999"/>
    </source>
</evidence>